<dbReference type="Gene3D" id="1.25.40.10">
    <property type="entry name" value="Tetratricopeptide repeat domain"/>
    <property type="match status" value="1"/>
</dbReference>
<dbReference type="PROSITE" id="PS51375">
    <property type="entry name" value="PPR"/>
    <property type="match status" value="1"/>
</dbReference>
<organism evidence="3 4">
    <name type="scientific">Anisodus tanguticus</name>
    <dbReference type="NCBI Taxonomy" id="243964"/>
    <lineage>
        <taxon>Eukaryota</taxon>
        <taxon>Viridiplantae</taxon>
        <taxon>Streptophyta</taxon>
        <taxon>Embryophyta</taxon>
        <taxon>Tracheophyta</taxon>
        <taxon>Spermatophyta</taxon>
        <taxon>Magnoliopsida</taxon>
        <taxon>eudicotyledons</taxon>
        <taxon>Gunneridae</taxon>
        <taxon>Pentapetalae</taxon>
        <taxon>asterids</taxon>
        <taxon>lamiids</taxon>
        <taxon>Solanales</taxon>
        <taxon>Solanaceae</taxon>
        <taxon>Solanoideae</taxon>
        <taxon>Hyoscyameae</taxon>
        <taxon>Anisodus</taxon>
    </lineage>
</organism>
<keyword evidence="4" id="KW-1185">Reference proteome</keyword>
<dbReference type="NCBIfam" id="TIGR00756">
    <property type="entry name" value="PPR"/>
    <property type="match status" value="1"/>
</dbReference>
<evidence type="ECO:0000313" key="4">
    <source>
        <dbReference type="Proteomes" id="UP001291623"/>
    </source>
</evidence>
<reference evidence="3" key="1">
    <citation type="submission" date="2023-12" db="EMBL/GenBank/DDBJ databases">
        <title>Genome assembly of Anisodus tanguticus.</title>
        <authorList>
            <person name="Wang Y.-J."/>
        </authorList>
    </citation>
    <scope>NUCLEOTIDE SEQUENCE</scope>
    <source>
        <strain evidence="3">KB-2021</strain>
        <tissue evidence="3">Leaf</tissue>
    </source>
</reference>
<dbReference type="PANTHER" id="PTHR47926">
    <property type="entry name" value="PENTATRICOPEPTIDE REPEAT-CONTAINING PROTEIN"/>
    <property type="match status" value="1"/>
</dbReference>
<gene>
    <name evidence="3" type="ORF">RND71_034804</name>
</gene>
<sequence>MIRAYAWNGPFEKAIDLYYEMVESGVGPTKYTYPFVIKACSALQDVENGVEIHEHVKRHGLDGDVGYWLRRDKCSMECVKEILWRGMR</sequence>
<dbReference type="InterPro" id="IPR002885">
    <property type="entry name" value="PPR_rpt"/>
</dbReference>
<name>A0AAE1R4A1_9SOLA</name>
<dbReference type="AlphaFoldDB" id="A0AAE1R4A1"/>
<dbReference type="GO" id="GO:0003723">
    <property type="term" value="F:RNA binding"/>
    <property type="evidence" value="ECO:0007669"/>
    <property type="project" value="InterPro"/>
</dbReference>
<dbReference type="GO" id="GO:0009451">
    <property type="term" value="P:RNA modification"/>
    <property type="evidence" value="ECO:0007669"/>
    <property type="project" value="InterPro"/>
</dbReference>
<proteinExistence type="predicted"/>
<comment type="caution">
    <text evidence="3">The sequence shown here is derived from an EMBL/GenBank/DDBJ whole genome shotgun (WGS) entry which is preliminary data.</text>
</comment>
<evidence type="ECO:0000313" key="3">
    <source>
        <dbReference type="EMBL" id="KAK4344628.1"/>
    </source>
</evidence>
<dbReference type="InterPro" id="IPR011990">
    <property type="entry name" value="TPR-like_helical_dom_sf"/>
</dbReference>
<evidence type="ECO:0008006" key="5">
    <source>
        <dbReference type="Google" id="ProtNLM"/>
    </source>
</evidence>
<keyword evidence="1" id="KW-0677">Repeat</keyword>
<evidence type="ECO:0000256" key="1">
    <source>
        <dbReference type="ARBA" id="ARBA00022737"/>
    </source>
</evidence>
<feature type="repeat" description="PPR" evidence="2">
    <location>
        <begin position="1"/>
        <end position="28"/>
    </location>
</feature>
<dbReference type="Proteomes" id="UP001291623">
    <property type="component" value="Unassembled WGS sequence"/>
</dbReference>
<dbReference type="InterPro" id="IPR046960">
    <property type="entry name" value="PPR_At4g14850-like_plant"/>
</dbReference>
<dbReference type="EMBL" id="JAVYJV010000019">
    <property type="protein sequence ID" value="KAK4344628.1"/>
    <property type="molecule type" value="Genomic_DNA"/>
</dbReference>
<evidence type="ECO:0000256" key="2">
    <source>
        <dbReference type="PROSITE-ProRule" id="PRU00708"/>
    </source>
</evidence>
<dbReference type="Pfam" id="PF13041">
    <property type="entry name" value="PPR_2"/>
    <property type="match status" value="1"/>
</dbReference>
<protein>
    <recommendedName>
        <fullName evidence="5">Pentatricopeptide repeat-containing protein</fullName>
    </recommendedName>
</protein>
<accession>A0AAE1R4A1</accession>